<evidence type="ECO:0000313" key="2">
    <source>
        <dbReference type="Proteomes" id="UP000033514"/>
    </source>
</evidence>
<evidence type="ECO:0000313" key="1">
    <source>
        <dbReference type="EMBL" id="KKB80780.1"/>
    </source>
</evidence>
<protein>
    <submittedName>
        <fullName evidence="1">Uncharacterized protein</fullName>
    </submittedName>
</protein>
<dbReference type="AlphaFoldDB" id="A0A0F5LER3"/>
<proteinExistence type="predicted"/>
<keyword evidence="2" id="KW-1185">Reference proteome</keyword>
<sequence>MQIKNIGQDARTISRDGIDVPLLPGSALDVELTKDEAKAFEGLGFEVTGEPAKPAPKSKE</sequence>
<name>A0A0F5LER3_9HYPH</name>
<reference evidence="1 2" key="1">
    <citation type="submission" date="2015-03" db="EMBL/GenBank/DDBJ databases">
        <authorList>
            <person name="Hassan Y.I."/>
            <person name="Lepp D."/>
            <person name="Zhou T."/>
        </authorList>
    </citation>
    <scope>NUCLEOTIDE SEQUENCE [LARGE SCALE GENOMIC DNA]</scope>
    <source>
        <strain evidence="1 2">GH2-10</strain>
    </source>
</reference>
<dbReference type="Proteomes" id="UP000033514">
    <property type="component" value="Unassembled WGS sequence"/>
</dbReference>
<dbReference type="EMBL" id="LAJG01000005">
    <property type="protein sequence ID" value="KKB80780.1"/>
    <property type="molecule type" value="Genomic_DNA"/>
</dbReference>
<comment type="caution">
    <text evidence="1">The sequence shown here is derived from an EMBL/GenBank/DDBJ whole genome shotgun (WGS) entry which is preliminary data.</text>
</comment>
<dbReference type="RefSeq" id="WP_046141133.1">
    <property type="nucleotide sequence ID" value="NZ_LAJG01000005.1"/>
</dbReference>
<dbReference type="STRING" id="361041.VW35_00800"/>
<organism evidence="1 2">
    <name type="scientific">Devosia soli</name>
    <dbReference type="NCBI Taxonomy" id="361041"/>
    <lineage>
        <taxon>Bacteria</taxon>
        <taxon>Pseudomonadati</taxon>
        <taxon>Pseudomonadota</taxon>
        <taxon>Alphaproteobacteria</taxon>
        <taxon>Hyphomicrobiales</taxon>
        <taxon>Devosiaceae</taxon>
        <taxon>Devosia</taxon>
    </lineage>
</organism>
<accession>A0A0F5LER3</accession>
<gene>
    <name evidence="1" type="ORF">VW35_00800</name>
</gene>
<dbReference type="PATRIC" id="fig|361041.3.peg.3543"/>